<protein>
    <submittedName>
        <fullName evidence="2">Uncharacterized protein</fullName>
    </submittedName>
</protein>
<feature type="compositionally biased region" description="Basic and acidic residues" evidence="1">
    <location>
        <begin position="130"/>
        <end position="148"/>
    </location>
</feature>
<gene>
    <name evidence="2" type="primary">B1103G11.27</name>
</gene>
<evidence type="ECO:0000313" key="3">
    <source>
        <dbReference type="Proteomes" id="UP000000763"/>
    </source>
</evidence>
<feature type="compositionally biased region" description="Basic and acidic residues" evidence="1">
    <location>
        <begin position="167"/>
        <end position="178"/>
    </location>
</feature>
<accession>Q6ETH9</accession>
<evidence type="ECO:0000256" key="1">
    <source>
        <dbReference type="SAM" id="MobiDB-lite"/>
    </source>
</evidence>
<name>Q6ETH9_ORYSJ</name>
<reference evidence="3" key="1">
    <citation type="journal article" date="2005" name="Nature">
        <title>The map-based sequence of the rice genome.</title>
        <authorList>
            <consortium name="International rice genome sequencing project (IRGSP)"/>
            <person name="Matsumoto T."/>
            <person name="Wu J."/>
            <person name="Kanamori H."/>
            <person name="Katayose Y."/>
            <person name="Fujisawa M."/>
            <person name="Namiki N."/>
            <person name="Mizuno H."/>
            <person name="Yamamoto K."/>
            <person name="Antonio B.A."/>
            <person name="Baba T."/>
            <person name="Sakata K."/>
            <person name="Nagamura Y."/>
            <person name="Aoki H."/>
            <person name="Arikawa K."/>
            <person name="Arita K."/>
            <person name="Bito T."/>
            <person name="Chiden Y."/>
            <person name="Fujitsuka N."/>
            <person name="Fukunaka R."/>
            <person name="Hamada M."/>
            <person name="Harada C."/>
            <person name="Hayashi A."/>
            <person name="Hijishita S."/>
            <person name="Honda M."/>
            <person name="Hosokawa S."/>
            <person name="Ichikawa Y."/>
            <person name="Idonuma A."/>
            <person name="Iijima M."/>
            <person name="Ikeda M."/>
            <person name="Ikeno M."/>
            <person name="Ito K."/>
            <person name="Ito S."/>
            <person name="Ito T."/>
            <person name="Ito Y."/>
            <person name="Ito Y."/>
            <person name="Iwabuchi A."/>
            <person name="Kamiya K."/>
            <person name="Karasawa W."/>
            <person name="Kurita K."/>
            <person name="Katagiri S."/>
            <person name="Kikuta A."/>
            <person name="Kobayashi H."/>
            <person name="Kobayashi N."/>
            <person name="Machita K."/>
            <person name="Maehara T."/>
            <person name="Masukawa M."/>
            <person name="Mizubayashi T."/>
            <person name="Mukai Y."/>
            <person name="Nagasaki H."/>
            <person name="Nagata Y."/>
            <person name="Naito S."/>
            <person name="Nakashima M."/>
            <person name="Nakama Y."/>
            <person name="Nakamichi Y."/>
            <person name="Nakamura M."/>
            <person name="Meguro A."/>
            <person name="Negishi M."/>
            <person name="Ohta I."/>
            <person name="Ohta T."/>
            <person name="Okamoto M."/>
            <person name="Ono N."/>
            <person name="Saji S."/>
            <person name="Sakaguchi M."/>
            <person name="Sakai K."/>
            <person name="Shibata M."/>
            <person name="Shimokawa T."/>
            <person name="Song J."/>
            <person name="Takazaki Y."/>
            <person name="Terasawa K."/>
            <person name="Tsugane M."/>
            <person name="Tsuji K."/>
            <person name="Ueda S."/>
            <person name="Waki K."/>
            <person name="Yamagata H."/>
            <person name="Yamamoto M."/>
            <person name="Yamamoto S."/>
            <person name="Yamane H."/>
            <person name="Yoshiki S."/>
            <person name="Yoshihara R."/>
            <person name="Yukawa K."/>
            <person name="Zhong H."/>
            <person name="Yano M."/>
            <person name="Yuan Q."/>
            <person name="Ouyang S."/>
            <person name="Liu J."/>
            <person name="Jones K.M."/>
            <person name="Gansberger K."/>
            <person name="Moffat K."/>
            <person name="Hill J."/>
            <person name="Bera J."/>
            <person name="Fadrosh D."/>
            <person name="Jin S."/>
            <person name="Johri S."/>
            <person name="Kim M."/>
            <person name="Overton L."/>
            <person name="Reardon M."/>
            <person name="Tsitrin T."/>
            <person name="Vuong H."/>
            <person name="Weaver B."/>
            <person name="Ciecko A."/>
            <person name="Tallon L."/>
            <person name="Jackson J."/>
            <person name="Pai G."/>
            <person name="Aken S.V."/>
            <person name="Utterback T."/>
            <person name="Reidmuller S."/>
            <person name="Feldblyum T."/>
            <person name="Hsiao J."/>
            <person name="Zismann V."/>
            <person name="Iobst S."/>
            <person name="de Vazeille A.R."/>
            <person name="Buell C.R."/>
            <person name="Ying K."/>
            <person name="Li Y."/>
            <person name="Lu T."/>
            <person name="Huang Y."/>
            <person name="Zhao Q."/>
            <person name="Feng Q."/>
            <person name="Zhang L."/>
            <person name="Zhu J."/>
            <person name="Weng Q."/>
            <person name="Mu J."/>
            <person name="Lu Y."/>
            <person name="Fan D."/>
            <person name="Liu Y."/>
            <person name="Guan J."/>
            <person name="Zhang Y."/>
            <person name="Yu S."/>
            <person name="Liu X."/>
            <person name="Zhang Y."/>
            <person name="Hong G."/>
            <person name="Han B."/>
            <person name="Choisne N."/>
            <person name="Demange N."/>
            <person name="Orjeda G."/>
            <person name="Samain S."/>
            <person name="Cattolico L."/>
            <person name="Pelletier E."/>
            <person name="Couloux A."/>
            <person name="Segurens B."/>
            <person name="Wincker P."/>
            <person name="D'Hont A."/>
            <person name="Scarpelli C."/>
            <person name="Weissenbach J."/>
            <person name="Salanoubat M."/>
            <person name="Quetier F."/>
            <person name="Yu Y."/>
            <person name="Kim H.R."/>
            <person name="Rambo T."/>
            <person name="Currie J."/>
            <person name="Collura K."/>
            <person name="Luo M."/>
            <person name="Yang T."/>
            <person name="Ammiraju J.S.S."/>
            <person name="Engler F."/>
            <person name="Soderlund C."/>
            <person name="Wing R.A."/>
            <person name="Palmer L.E."/>
            <person name="de la Bastide M."/>
            <person name="Spiegel L."/>
            <person name="Nascimento L."/>
            <person name="Zutavern T."/>
            <person name="O'Shaughnessy A."/>
            <person name="Dike S."/>
            <person name="Dedhia N."/>
            <person name="Preston R."/>
            <person name="Balija V."/>
            <person name="McCombie W.R."/>
            <person name="Chow T."/>
            <person name="Chen H."/>
            <person name="Chung M."/>
            <person name="Chen C."/>
            <person name="Shaw J."/>
            <person name="Wu H."/>
            <person name="Hsiao K."/>
            <person name="Chao Y."/>
            <person name="Chu M."/>
            <person name="Cheng C."/>
            <person name="Hour A."/>
            <person name="Lee P."/>
            <person name="Lin S."/>
            <person name="Lin Y."/>
            <person name="Liou J."/>
            <person name="Liu S."/>
            <person name="Hsing Y."/>
            <person name="Raghuvanshi S."/>
            <person name="Mohanty A."/>
            <person name="Bharti A.K."/>
            <person name="Gaur A."/>
            <person name="Gupta V."/>
            <person name="Kumar D."/>
            <person name="Ravi V."/>
            <person name="Vij S."/>
            <person name="Kapur A."/>
            <person name="Khurana P."/>
            <person name="Khurana P."/>
            <person name="Khurana J.P."/>
            <person name="Tyagi A.K."/>
            <person name="Gaikwad K."/>
            <person name="Singh A."/>
            <person name="Dalal V."/>
            <person name="Srivastava S."/>
            <person name="Dixit A."/>
            <person name="Pal A.K."/>
            <person name="Ghazi I.A."/>
            <person name="Yadav M."/>
            <person name="Pandit A."/>
            <person name="Bhargava A."/>
            <person name="Sureshbabu K."/>
            <person name="Batra K."/>
            <person name="Sharma T.R."/>
            <person name="Mohapatra T."/>
            <person name="Singh N.K."/>
            <person name="Messing J."/>
            <person name="Nelson A.B."/>
            <person name="Fuks G."/>
            <person name="Kavchok S."/>
            <person name="Keizer G."/>
            <person name="Linton E."/>
            <person name="Llaca V."/>
            <person name="Song R."/>
            <person name="Tanyolac B."/>
            <person name="Young S."/>
            <person name="Ho-Il K."/>
            <person name="Hahn J.H."/>
            <person name="Sangsakoo G."/>
            <person name="Vanavichit A."/>
            <person name="de Mattos Luiz.A.T."/>
            <person name="Zimmer P.D."/>
            <person name="Malone G."/>
            <person name="Dellagostin O."/>
            <person name="de Oliveira A.C."/>
            <person name="Bevan M."/>
            <person name="Bancroft I."/>
            <person name="Minx P."/>
            <person name="Cordum H."/>
            <person name="Wilson R."/>
            <person name="Cheng Z."/>
            <person name="Jin W."/>
            <person name="Jiang J."/>
            <person name="Leong S.A."/>
            <person name="Iwama H."/>
            <person name="Gojobori T."/>
            <person name="Itoh T."/>
            <person name="Niimura Y."/>
            <person name="Fujii Y."/>
            <person name="Habara T."/>
            <person name="Sakai H."/>
            <person name="Sato Y."/>
            <person name="Wilson G."/>
            <person name="Kumar K."/>
            <person name="McCouch S."/>
            <person name="Juretic N."/>
            <person name="Hoen D."/>
            <person name="Wright S."/>
            <person name="Bruskiewich R."/>
            <person name="Bureau T."/>
            <person name="Miyao A."/>
            <person name="Hirochika H."/>
            <person name="Nishikawa T."/>
            <person name="Kadowaki K."/>
            <person name="Sugiura M."/>
            <person name="Burr B."/>
            <person name="Sasaki T."/>
        </authorList>
    </citation>
    <scope>NUCLEOTIDE SEQUENCE [LARGE SCALE GENOMIC DNA]</scope>
    <source>
        <strain evidence="3">cv. Nipponbare</strain>
    </source>
</reference>
<feature type="compositionally biased region" description="Gly residues" evidence="1">
    <location>
        <begin position="149"/>
        <end position="160"/>
    </location>
</feature>
<feature type="region of interest" description="Disordered" evidence="1">
    <location>
        <begin position="116"/>
        <end position="178"/>
    </location>
</feature>
<dbReference type="EMBL" id="AP004843">
    <property type="protein sequence ID" value="BAD28041.1"/>
    <property type="molecule type" value="Genomic_DNA"/>
</dbReference>
<reference evidence="3" key="2">
    <citation type="journal article" date="2008" name="Nucleic Acids Res.">
        <title>The rice annotation project database (RAP-DB): 2008 update.</title>
        <authorList>
            <consortium name="The rice annotation project (RAP)"/>
        </authorList>
    </citation>
    <scope>GENOME REANNOTATION</scope>
    <source>
        <strain evidence="3">cv. Nipponbare</strain>
    </source>
</reference>
<evidence type="ECO:0000313" key="2">
    <source>
        <dbReference type="EMBL" id="BAD28041.1"/>
    </source>
</evidence>
<dbReference type="HOGENOM" id="CLU_1910156_0_0_1"/>
<proteinExistence type="predicted"/>
<sequence>MRELATAHHEELQAIGPPACDTSGPAQLRPNPIRLRINYASSSIIMPRYPYIYLCYVRRCFKTRRIAFAVRSKKQREIDPSIHRELLVHRRRALRSRNQPIPPESGHVVVGGIQERREAEASQGAQGRQEGLRRDRSGKHEEEERGGEGPEGAEGQGGAEGRTWRRRSQEKWQKMSPG</sequence>
<dbReference type="Proteomes" id="UP000000763">
    <property type="component" value="Chromosome 2"/>
</dbReference>
<organism evidence="2 3">
    <name type="scientific">Oryza sativa subsp. japonica</name>
    <name type="common">Rice</name>
    <dbReference type="NCBI Taxonomy" id="39947"/>
    <lineage>
        <taxon>Eukaryota</taxon>
        <taxon>Viridiplantae</taxon>
        <taxon>Streptophyta</taxon>
        <taxon>Embryophyta</taxon>
        <taxon>Tracheophyta</taxon>
        <taxon>Spermatophyta</taxon>
        <taxon>Magnoliopsida</taxon>
        <taxon>Liliopsida</taxon>
        <taxon>Poales</taxon>
        <taxon>Poaceae</taxon>
        <taxon>BOP clade</taxon>
        <taxon>Oryzoideae</taxon>
        <taxon>Oryzeae</taxon>
        <taxon>Oryzinae</taxon>
        <taxon>Oryza</taxon>
        <taxon>Oryza sativa</taxon>
    </lineage>
</organism>
<dbReference type="AlphaFoldDB" id="Q6ETH9"/>